<keyword evidence="3" id="KW-0378">Hydrolase</keyword>
<dbReference type="Gene3D" id="3.40.50.300">
    <property type="entry name" value="P-loop containing nucleotide triphosphate hydrolases"/>
    <property type="match status" value="2"/>
</dbReference>
<dbReference type="EMBL" id="KR560069">
    <property type="protein sequence ID" value="AKO61674.1"/>
    <property type="molecule type" value="Genomic_DNA"/>
</dbReference>
<proteinExistence type="predicted"/>
<dbReference type="Pfam" id="PF04851">
    <property type="entry name" value="ResIII"/>
    <property type="match status" value="1"/>
</dbReference>
<accession>A0A0H4ITN8</accession>
<protein>
    <submittedName>
        <fullName evidence="3">DNA/RNA repair helicase</fullName>
    </submittedName>
</protein>
<keyword evidence="3" id="KW-0067">ATP-binding</keyword>
<dbReference type="RefSeq" id="YP_010077867.1">
    <property type="nucleotide sequence ID" value="NC_054952.1"/>
</dbReference>
<sequence length="496" mass="57267">MQNDIIIHWRDQLRCRIECNPGVAYEMAEEFSFFVNGYKFMPQYKAGRWDGKIRMFDVKTRGFYIGLLERLFDWTEEQGYTIGFAHPEDFKNEVQFEDDRFQKILKIGKFDPKWYQKDALQAVLENNKLIILSPTGSGKSFIIYLIIRYMQEVLESDILITVPSKMLVEQLFADFDDYSVDGWSAEENVHKLYGGKDKMETKPVTISTWQTAVKMPQSWFNRFGTYICDEAHGADAKSISGIIDKLAHAPIRVGLTGTLDGTVMHQLDMEARFGKIVRVASTKQLMDEGDLADLDIDCIQLKYKKEDVDTVKHLNYQQEVDFIVSHERRNKFLAAVAMQTKGNTLMLFNYIQRHGEILYRILEPLCKAQGKTLYYIHGQTDVDDRERIRQILEKENNAILLASFGTLSTGVNIKNLHNVIFCHPYKAVIKTLQSIGRTLRLAAGKDKATLIDIADDLSYTTKGGVKKQNTILRHFLERLKVYVTEQFKYKIIPVNL</sequence>
<feature type="domain" description="Helicase C-terminal" evidence="2">
    <location>
        <begin position="318"/>
        <end position="495"/>
    </location>
</feature>
<feature type="domain" description="Helicase ATP-binding" evidence="1">
    <location>
        <begin position="120"/>
        <end position="277"/>
    </location>
</feature>
<evidence type="ECO:0000313" key="3">
    <source>
        <dbReference type="EMBL" id="AKO61674.1"/>
    </source>
</evidence>
<keyword evidence="3" id="KW-0547">Nucleotide-binding</keyword>
<dbReference type="PROSITE" id="PS51194">
    <property type="entry name" value="HELICASE_CTER"/>
    <property type="match status" value="1"/>
</dbReference>
<dbReference type="GO" id="GO:0005524">
    <property type="term" value="F:ATP binding"/>
    <property type="evidence" value="ECO:0007669"/>
    <property type="project" value="InterPro"/>
</dbReference>
<reference evidence="3 4" key="1">
    <citation type="submission" date="2015-05" db="EMBL/GenBank/DDBJ databases">
        <authorList>
            <person name="Liu X."/>
            <person name="Tong Y."/>
            <person name="Huang Y."/>
            <person name="Fan H."/>
            <person name="An X."/>
            <person name="Mi Z."/>
            <person name="Zhang Z."/>
        </authorList>
    </citation>
    <scope>NUCLEOTIDE SEQUENCE [LARGE SCALE GENOMIC DNA]</scope>
</reference>
<dbReference type="KEGG" id="vg:65066783"/>
<keyword evidence="3" id="KW-0347">Helicase</keyword>
<evidence type="ECO:0000259" key="1">
    <source>
        <dbReference type="PROSITE" id="PS51192"/>
    </source>
</evidence>
<dbReference type="GO" id="GO:0003677">
    <property type="term" value="F:DNA binding"/>
    <property type="evidence" value="ECO:0007669"/>
    <property type="project" value="InterPro"/>
</dbReference>
<dbReference type="PROSITE" id="PS51192">
    <property type="entry name" value="HELICASE_ATP_BIND_1"/>
    <property type="match status" value="1"/>
</dbReference>
<dbReference type="InterPro" id="IPR014001">
    <property type="entry name" value="Helicase_ATP-bd"/>
</dbReference>
<dbReference type="SMART" id="SM00490">
    <property type="entry name" value="HELICc"/>
    <property type="match status" value="1"/>
</dbReference>
<dbReference type="InterPro" id="IPR050742">
    <property type="entry name" value="Helicase_Restrict-Modif_Enz"/>
</dbReference>
<organism evidence="3 4">
    <name type="scientific">Stenotrophomonas phage IME-SM1</name>
    <dbReference type="NCBI Taxonomy" id="1654717"/>
    <lineage>
        <taxon>Viruses</taxon>
        <taxon>Duplodnaviria</taxon>
        <taxon>Heunggongvirae</taxon>
        <taxon>Uroviricota</taxon>
        <taxon>Caudoviricetes</taxon>
        <taxon>Menderavirus</taxon>
        <taxon>Menderavirus IMESM1</taxon>
    </lineage>
</organism>
<evidence type="ECO:0000259" key="2">
    <source>
        <dbReference type="PROSITE" id="PS51194"/>
    </source>
</evidence>
<dbReference type="InterPro" id="IPR001650">
    <property type="entry name" value="Helicase_C-like"/>
</dbReference>
<dbReference type="InterPro" id="IPR049430">
    <property type="entry name" value="UvsW_N_sf"/>
</dbReference>
<dbReference type="SMART" id="SM00487">
    <property type="entry name" value="DEXDc"/>
    <property type="match status" value="1"/>
</dbReference>
<dbReference type="Proteomes" id="UP000224291">
    <property type="component" value="Segment"/>
</dbReference>
<dbReference type="InterPro" id="IPR049409">
    <property type="entry name" value="UvsW_N"/>
</dbReference>
<dbReference type="Pfam" id="PF00271">
    <property type="entry name" value="Helicase_C"/>
    <property type="match status" value="1"/>
</dbReference>
<dbReference type="Gene3D" id="3.30.780.20">
    <property type="match status" value="1"/>
</dbReference>
<dbReference type="GO" id="GO:0004386">
    <property type="term" value="F:helicase activity"/>
    <property type="evidence" value="ECO:0007669"/>
    <property type="project" value="UniProtKB-KW"/>
</dbReference>
<dbReference type="InterPro" id="IPR006935">
    <property type="entry name" value="Helicase/UvrB_N"/>
</dbReference>
<dbReference type="SUPFAM" id="SSF52540">
    <property type="entry name" value="P-loop containing nucleoside triphosphate hydrolases"/>
    <property type="match status" value="2"/>
</dbReference>
<dbReference type="GO" id="GO:0016787">
    <property type="term" value="F:hydrolase activity"/>
    <property type="evidence" value="ECO:0007669"/>
    <property type="project" value="InterPro"/>
</dbReference>
<dbReference type="Pfam" id="PF21241">
    <property type="entry name" value="UvsW_N"/>
    <property type="match status" value="1"/>
</dbReference>
<dbReference type="InterPro" id="IPR027417">
    <property type="entry name" value="P-loop_NTPase"/>
</dbReference>
<dbReference type="PANTHER" id="PTHR47396:SF1">
    <property type="entry name" value="ATP-DEPENDENT HELICASE IRC3-RELATED"/>
    <property type="match status" value="1"/>
</dbReference>
<evidence type="ECO:0000313" key="4">
    <source>
        <dbReference type="Proteomes" id="UP000224291"/>
    </source>
</evidence>
<gene>
    <name evidence="3" type="primary">yejH</name>
</gene>
<keyword evidence="4" id="KW-1185">Reference proteome</keyword>
<dbReference type="PANTHER" id="PTHR47396">
    <property type="entry name" value="TYPE I RESTRICTION ENZYME ECOKI R PROTEIN"/>
    <property type="match status" value="1"/>
</dbReference>
<name>A0A0H4ITN8_9CAUD</name>
<dbReference type="GeneID" id="65066783"/>